<evidence type="ECO:0000256" key="3">
    <source>
        <dbReference type="ARBA" id="ARBA00022737"/>
    </source>
</evidence>
<dbReference type="Proteomes" id="UP000886724">
    <property type="component" value="Unassembled WGS sequence"/>
</dbReference>
<dbReference type="PANTHER" id="PTHR23416">
    <property type="entry name" value="SIALIC ACID SYNTHASE-RELATED"/>
    <property type="match status" value="1"/>
</dbReference>
<dbReference type="Gene3D" id="2.160.10.10">
    <property type="entry name" value="Hexapeptide repeat proteins"/>
    <property type="match status" value="1"/>
</dbReference>
<sequence length="186" mass="20285">MGDIVIKNFIKNIVYRLRGEYTIDRLKKMGLVVGENFNPQLGFELDPSHCWLIEIGDNVTFGPHVQILAHDASMCGYVGYAKIGKVKIGNNVFIGAGSIVLPGVTIGNNVVIGAGSVVVKSVKSNSVVAGNPAKFLQSIDQFINKHQLEVACAPVFSSKYTLKENISDKMKEEQKNSLSNRIGYVK</sequence>
<dbReference type="GO" id="GO:0008374">
    <property type="term" value="F:O-acyltransferase activity"/>
    <property type="evidence" value="ECO:0007669"/>
    <property type="project" value="TreeGrafter"/>
</dbReference>
<protein>
    <recommendedName>
        <fullName evidence="6">Acyltransferase</fullName>
    </recommendedName>
</protein>
<accession>A0A9D1XN98</accession>
<dbReference type="SUPFAM" id="SSF51161">
    <property type="entry name" value="Trimeric LpxA-like enzymes"/>
    <property type="match status" value="1"/>
</dbReference>
<dbReference type="InterPro" id="IPR051159">
    <property type="entry name" value="Hexapeptide_acetyltransf"/>
</dbReference>
<evidence type="ECO:0000256" key="2">
    <source>
        <dbReference type="ARBA" id="ARBA00022679"/>
    </source>
</evidence>
<proteinExistence type="inferred from homology"/>
<dbReference type="PANTHER" id="PTHR23416:SF23">
    <property type="entry name" value="ACETYLTRANSFERASE C18B11.09C-RELATED"/>
    <property type="match status" value="1"/>
</dbReference>
<keyword evidence="3" id="KW-0677">Repeat</keyword>
<reference evidence="4" key="1">
    <citation type="journal article" date="2021" name="PeerJ">
        <title>Extensive microbial diversity within the chicken gut microbiome revealed by metagenomics and culture.</title>
        <authorList>
            <person name="Gilroy R."/>
            <person name="Ravi A."/>
            <person name="Getino M."/>
            <person name="Pursley I."/>
            <person name="Horton D.L."/>
            <person name="Alikhan N.F."/>
            <person name="Baker D."/>
            <person name="Gharbi K."/>
            <person name="Hall N."/>
            <person name="Watson M."/>
            <person name="Adriaenssens E.M."/>
            <person name="Foster-Nyarko E."/>
            <person name="Jarju S."/>
            <person name="Secka A."/>
            <person name="Antonio M."/>
            <person name="Oren A."/>
            <person name="Chaudhuri R.R."/>
            <person name="La Ragione R."/>
            <person name="Hildebrand F."/>
            <person name="Pallen M.J."/>
        </authorList>
    </citation>
    <scope>NUCLEOTIDE SEQUENCE</scope>
    <source>
        <strain evidence="4">ChiGjej1B1-14440</strain>
    </source>
</reference>
<dbReference type="Pfam" id="PF00132">
    <property type="entry name" value="Hexapep"/>
    <property type="match status" value="1"/>
</dbReference>
<organism evidence="4 5">
    <name type="scientific">Candidatus Erysipelatoclostridium merdavium</name>
    <dbReference type="NCBI Taxonomy" id="2838566"/>
    <lineage>
        <taxon>Bacteria</taxon>
        <taxon>Bacillati</taxon>
        <taxon>Bacillota</taxon>
        <taxon>Erysipelotrichia</taxon>
        <taxon>Erysipelotrichales</taxon>
        <taxon>Erysipelotrichales incertae sedis</taxon>
    </lineage>
</organism>
<evidence type="ECO:0000313" key="4">
    <source>
        <dbReference type="EMBL" id="HIX82380.1"/>
    </source>
</evidence>
<name>A0A9D1XN98_9FIRM</name>
<evidence type="ECO:0008006" key="6">
    <source>
        <dbReference type="Google" id="ProtNLM"/>
    </source>
</evidence>
<dbReference type="InterPro" id="IPR018357">
    <property type="entry name" value="Hexapep_transf_CS"/>
</dbReference>
<dbReference type="InterPro" id="IPR001451">
    <property type="entry name" value="Hexapep"/>
</dbReference>
<dbReference type="AlphaFoldDB" id="A0A9D1XN98"/>
<gene>
    <name evidence="4" type="ORF">H9980_10495</name>
</gene>
<evidence type="ECO:0000256" key="1">
    <source>
        <dbReference type="ARBA" id="ARBA00007274"/>
    </source>
</evidence>
<reference evidence="4" key="2">
    <citation type="submission" date="2021-04" db="EMBL/GenBank/DDBJ databases">
        <authorList>
            <person name="Gilroy R."/>
        </authorList>
    </citation>
    <scope>NUCLEOTIDE SEQUENCE</scope>
    <source>
        <strain evidence="4">ChiGjej1B1-14440</strain>
    </source>
</reference>
<dbReference type="EMBL" id="DXET01000229">
    <property type="protein sequence ID" value="HIX82380.1"/>
    <property type="molecule type" value="Genomic_DNA"/>
</dbReference>
<dbReference type="InterPro" id="IPR011004">
    <property type="entry name" value="Trimer_LpxA-like_sf"/>
</dbReference>
<comment type="caution">
    <text evidence="4">The sequence shown here is derived from an EMBL/GenBank/DDBJ whole genome shotgun (WGS) entry which is preliminary data.</text>
</comment>
<keyword evidence="2" id="KW-0808">Transferase</keyword>
<evidence type="ECO:0000313" key="5">
    <source>
        <dbReference type="Proteomes" id="UP000886724"/>
    </source>
</evidence>
<comment type="similarity">
    <text evidence="1">Belongs to the transferase hexapeptide repeat family.</text>
</comment>
<dbReference type="PROSITE" id="PS00101">
    <property type="entry name" value="HEXAPEP_TRANSFERASES"/>
    <property type="match status" value="1"/>
</dbReference>